<accession>D6WIG7</accession>
<sequence length="738" mass="86205">MFLLLLTLVAHCETLQPPSNPTKLASKILEQFPDYDLILHFDNTTVTSLDSIFTQRVVKLINYDLKNYEKLLNRPKGYKYLNLVLLSNSHEFKTYSSKVYNFQRYDFVVFVTREIQGDKVWTISGLERAAATLIYTNLDKRLFHCCYYCGNETGVLKETKIFNLNQLLNNYSNFNGHVFKIAYANYRPFFWFMKGDIRPQGAEGQLLSEFSRFYNFKYQLIRYQSKPGKGAWQAMVEAVEGNRVDWALGGLSMTLERGQNTDFTRFIKTQGFATLYTVYHNKWTAFENFLLVFGWTVWVIILTLTALICLVARLITPNVGFWGYAQLVLMSIVEQTVGKQIKLFQLPSLRILFLIWWLSSLSLTSVYKSQLASCLIKPSYNQPNRIDDLVKMDFSFQVNREDWSVLRENLETSSDEIYKKLLMNIRDDLGFCDAVLALDTDKIALINEENALQYAIFKRCKTLNWDYRSKLRLVNENLFPSTYHAWSMRMGSPFRLKFSETIGKMDDHGLIDHWYRSASFYRIPRSKSVSEERKALALTLTHFLPPLLILVLVLGGFWARLAEFPIKRKPICFHLQKNFTSTGEEIIDESEAQTDAYDELQNAFIKKLEETRRKNENWLRETFPYWDQLVVDNLNNTFILLVSDSRNGMMDFQHFCWFLDSLGDATSSDLREQKFAKYDSNEDGFVNFDEFLLLVYNYNPADEMDGLRGIAKICYEMSEQISHVNHLTVGEQLQYGLF</sequence>
<evidence type="ECO:0000256" key="2">
    <source>
        <dbReference type="ARBA" id="ARBA00022475"/>
    </source>
</evidence>
<dbReference type="EMBL" id="KQ971334">
    <property type="protein sequence ID" value="EEZ99671.2"/>
    <property type="molecule type" value="Genomic_DNA"/>
</dbReference>
<evidence type="ECO:0000313" key="11">
    <source>
        <dbReference type="EMBL" id="EEZ99671.2"/>
    </source>
</evidence>
<dbReference type="Gene3D" id="1.10.238.10">
    <property type="entry name" value="EF-hand"/>
    <property type="match status" value="1"/>
</dbReference>
<gene>
    <name evidence="11" type="primary">AUGUSTUS-3.0.2_02428</name>
    <name evidence="11" type="ORF">TcasGA2_TC002428</name>
</gene>
<evidence type="ECO:0000313" key="12">
    <source>
        <dbReference type="Proteomes" id="UP000007266"/>
    </source>
</evidence>
<dbReference type="Gene3D" id="1.10.287.70">
    <property type="match status" value="1"/>
</dbReference>
<dbReference type="Proteomes" id="UP000007266">
    <property type="component" value="Linkage group 3"/>
</dbReference>
<evidence type="ECO:0000256" key="5">
    <source>
        <dbReference type="ARBA" id="ARBA00022989"/>
    </source>
</evidence>
<evidence type="ECO:0000259" key="10">
    <source>
        <dbReference type="PROSITE" id="PS50222"/>
    </source>
</evidence>
<dbReference type="InterPro" id="IPR018247">
    <property type="entry name" value="EF_Hand_1_Ca_BS"/>
</dbReference>
<feature type="domain" description="EF-hand" evidence="10">
    <location>
        <begin position="666"/>
        <end position="701"/>
    </location>
</feature>
<evidence type="ECO:0000256" key="8">
    <source>
        <dbReference type="ARBA" id="ARBA00023180"/>
    </source>
</evidence>
<protein>
    <recommendedName>
        <fullName evidence="10">EF-hand domain-containing protein</fullName>
    </recommendedName>
</protein>
<keyword evidence="6 9" id="KW-0472">Membrane</keyword>
<dbReference type="Gene3D" id="3.40.190.10">
    <property type="entry name" value="Periplasmic binding protein-like II"/>
    <property type="match status" value="1"/>
</dbReference>
<evidence type="ECO:0000256" key="9">
    <source>
        <dbReference type="SAM" id="Phobius"/>
    </source>
</evidence>
<reference evidence="11 12" key="2">
    <citation type="journal article" date="2010" name="Nucleic Acids Res.">
        <title>BeetleBase in 2010: revisions to provide comprehensive genomic information for Tribolium castaneum.</title>
        <authorList>
            <person name="Kim H.S."/>
            <person name="Murphy T."/>
            <person name="Xia J."/>
            <person name="Caragea D."/>
            <person name="Park Y."/>
            <person name="Beeman R.W."/>
            <person name="Lorenzen M.D."/>
            <person name="Butcher S."/>
            <person name="Manak J.R."/>
            <person name="Brown S.J."/>
        </authorList>
    </citation>
    <scope>GENOME REANNOTATION</scope>
    <source>
        <strain evidence="11 12">Georgia GA2</strain>
    </source>
</reference>
<reference evidence="11 12" key="1">
    <citation type="journal article" date="2008" name="Nature">
        <title>The genome of the model beetle and pest Tribolium castaneum.</title>
        <authorList>
            <consortium name="Tribolium Genome Sequencing Consortium"/>
            <person name="Richards S."/>
            <person name="Gibbs R.A."/>
            <person name="Weinstock G.M."/>
            <person name="Brown S.J."/>
            <person name="Denell R."/>
            <person name="Beeman R.W."/>
            <person name="Gibbs R."/>
            <person name="Beeman R.W."/>
            <person name="Brown S.J."/>
            <person name="Bucher G."/>
            <person name="Friedrich M."/>
            <person name="Grimmelikhuijzen C.J."/>
            <person name="Klingler M."/>
            <person name="Lorenzen M."/>
            <person name="Richards S."/>
            <person name="Roth S."/>
            <person name="Schroder R."/>
            <person name="Tautz D."/>
            <person name="Zdobnov E.M."/>
            <person name="Muzny D."/>
            <person name="Gibbs R.A."/>
            <person name="Weinstock G.M."/>
            <person name="Attaway T."/>
            <person name="Bell S."/>
            <person name="Buhay C.J."/>
            <person name="Chandrabose M.N."/>
            <person name="Chavez D."/>
            <person name="Clerk-Blankenburg K.P."/>
            <person name="Cree A."/>
            <person name="Dao M."/>
            <person name="Davis C."/>
            <person name="Chacko J."/>
            <person name="Dinh H."/>
            <person name="Dugan-Rocha S."/>
            <person name="Fowler G."/>
            <person name="Garner T.T."/>
            <person name="Garnes J."/>
            <person name="Gnirke A."/>
            <person name="Hawes A."/>
            <person name="Hernandez J."/>
            <person name="Hines S."/>
            <person name="Holder M."/>
            <person name="Hume J."/>
            <person name="Jhangiani S.N."/>
            <person name="Joshi V."/>
            <person name="Khan Z.M."/>
            <person name="Jackson L."/>
            <person name="Kovar C."/>
            <person name="Kowis A."/>
            <person name="Lee S."/>
            <person name="Lewis L.R."/>
            <person name="Margolis J."/>
            <person name="Morgan M."/>
            <person name="Nazareth L.V."/>
            <person name="Nguyen N."/>
            <person name="Okwuonu G."/>
            <person name="Parker D."/>
            <person name="Richards S."/>
            <person name="Ruiz S.J."/>
            <person name="Santibanez J."/>
            <person name="Savard J."/>
            <person name="Scherer S.E."/>
            <person name="Schneider B."/>
            <person name="Sodergren E."/>
            <person name="Tautz D."/>
            <person name="Vattahil S."/>
            <person name="Villasana D."/>
            <person name="White C.S."/>
            <person name="Wright R."/>
            <person name="Park Y."/>
            <person name="Beeman R.W."/>
            <person name="Lord J."/>
            <person name="Oppert B."/>
            <person name="Lorenzen M."/>
            <person name="Brown S."/>
            <person name="Wang L."/>
            <person name="Savard J."/>
            <person name="Tautz D."/>
            <person name="Richards S."/>
            <person name="Weinstock G."/>
            <person name="Gibbs R.A."/>
            <person name="Liu Y."/>
            <person name="Worley K."/>
            <person name="Weinstock G."/>
            <person name="Elsik C.G."/>
            <person name="Reese J.T."/>
            <person name="Elhaik E."/>
            <person name="Landan G."/>
            <person name="Graur D."/>
            <person name="Arensburger P."/>
            <person name="Atkinson P."/>
            <person name="Beeman R.W."/>
            <person name="Beidler J."/>
            <person name="Brown S.J."/>
            <person name="Demuth J.P."/>
            <person name="Drury D.W."/>
            <person name="Du Y.Z."/>
            <person name="Fujiwara H."/>
            <person name="Lorenzen M."/>
            <person name="Maselli V."/>
            <person name="Osanai M."/>
            <person name="Park Y."/>
            <person name="Robertson H.M."/>
            <person name="Tu Z."/>
            <person name="Wang J.J."/>
            <person name="Wang S."/>
            <person name="Richards S."/>
            <person name="Song H."/>
            <person name="Zhang L."/>
            <person name="Sodergren E."/>
            <person name="Werner D."/>
            <person name="Stanke M."/>
            <person name="Morgenstern B."/>
            <person name="Solovyev V."/>
            <person name="Kosarev P."/>
            <person name="Brown G."/>
            <person name="Chen H.C."/>
            <person name="Ermolaeva O."/>
            <person name="Hlavina W."/>
            <person name="Kapustin Y."/>
            <person name="Kiryutin B."/>
            <person name="Kitts P."/>
            <person name="Maglott D."/>
            <person name="Pruitt K."/>
            <person name="Sapojnikov V."/>
            <person name="Souvorov A."/>
            <person name="Mackey A.J."/>
            <person name="Waterhouse R.M."/>
            <person name="Wyder S."/>
            <person name="Zdobnov E.M."/>
            <person name="Zdobnov E.M."/>
            <person name="Wyder S."/>
            <person name="Kriventseva E.V."/>
            <person name="Kadowaki T."/>
            <person name="Bork P."/>
            <person name="Aranda M."/>
            <person name="Bao R."/>
            <person name="Beermann A."/>
            <person name="Berns N."/>
            <person name="Bolognesi R."/>
            <person name="Bonneton F."/>
            <person name="Bopp D."/>
            <person name="Brown S.J."/>
            <person name="Bucher G."/>
            <person name="Butts T."/>
            <person name="Chaumot A."/>
            <person name="Denell R.E."/>
            <person name="Ferrier D.E."/>
            <person name="Friedrich M."/>
            <person name="Gordon C.M."/>
            <person name="Jindra M."/>
            <person name="Klingler M."/>
            <person name="Lan Q."/>
            <person name="Lattorff H.M."/>
            <person name="Laudet V."/>
            <person name="von Levetsow C."/>
            <person name="Liu Z."/>
            <person name="Lutz R."/>
            <person name="Lynch J.A."/>
            <person name="da Fonseca R.N."/>
            <person name="Posnien N."/>
            <person name="Reuter R."/>
            <person name="Roth S."/>
            <person name="Savard J."/>
            <person name="Schinko J.B."/>
            <person name="Schmitt C."/>
            <person name="Schoppmeier M."/>
            <person name="Schroder R."/>
            <person name="Shippy T.D."/>
            <person name="Simonnet F."/>
            <person name="Marques-Souza H."/>
            <person name="Tautz D."/>
            <person name="Tomoyasu Y."/>
            <person name="Trauner J."/>
            <person name="Van der Zee M."/>
            <person name="Vervoort M."/>
            <person name="Wittkopp N."/>
            <person name="Wimmer E.A."/>
            <person name="Yang X."/>
            <person name="Jones A.K."/>
            <person name="Sattelle D.B."/>
            <person name="Ebert P.R."/>
            <person name="Nelson D."/>
            <person name="Scott J.G."/>
            <person name="Beeman R.W."/>
            <person name="Muthukrishnan S."/>
            <person name="Kramer K.J."/>
            <person name="Arakane Y."/>
            <person name="Beeman R.W."/>
            <person name="Zhu Q."/>
            <person name="Hogenkamp D."/>
            <person name="Dixit R."/>
            <person name="Oppert B."/>
            <person name="Jiang H."/>
            <person name="Zou Z."/>
            <person name="Marshall J."/>
            <person name="Elpidina E."/>
            <person name="Vinokurov K."/>
            <person name="Oppert C."/>
            <person name="Zou Z."/>
            <person name="Evans J."/>
            <person name="Lu Z."/>
            <person name="Zhao P."/>
            <person name="Sumathipala N."/>
            <person name="Altincicek B."/>
            <person name="Vilcinskas A."/>
            <person name="Williams M."/>
            <person name="Hultmark D."/>
            <person name="Hetru C."/>
            <person name="Jiang H."/>
            <person name="Grimmelikhuijzen C.J."/>
            <person name="Hauser F."/>
            <person name="Cazzamali G."/>
            <person name="Williamson M."/>
            <person name="Park Y."/>
            <person name="Li B."/>
            <person name="Tanaka Y."/>
            <person name="Predel R."/>
            <person name="Neupert S."/>
            <person name="Schachtner J."/>
            <person name="Verleyen P."/>
            <person name="Raible F."/>
            <person name="Bork P."/>
            <person name="Friedrich M."/>
            <person name="Walden K.K."/>
            <person name="Robertson H.M."/>
            <person name="Angeli S."/>
            <person name="Foret S."/>
            <person name="Bucher G."/>
            <person name="Schuetz S."/>
            <person name="Maleszka R."/>
            <person name="Wimmer E.A."/>
            <person name="Beeman R.W."/>
            <person name="Lorenzen M."/>
            <person name="Tomoyasu Y."/>
            <person name="Miller S.C."/>
            <person name="Grossmann D."/>
            <person name="Bucher G."/>
        </authorList>
    </citation>
    <scope>NUCLEOTIDE SEQUENCE [LARGE SCALE GENOMIC DNA]</scope>
    <source>
        <strain evidence="11 12">Georgia GA2</strain>
    </source>
</reference>
<dbReference type="GO" id="GO:0005886">
    <property type="term" value="C:plasma membrane"/>
    <property type="evidence" value="ECO:0007669"/>
    <property type="project" value="UniProtKB-SubCell"/>
</dbReference>
<dbReference type="PROSITE" id="PS50222">
    <property type="entry name" value="EF_HAND_2"/>
    <property type="match status" value="1"/>
</dbReference>
<dbReference type="InterPro" id="IPR052192">
    <property type="entry name" value="Insect_Ionotropic_Sensory_Rcpt"/>
</dbReference>
<dbReference type="AlphaFoldDB" id="D6WIG7"/>
<dbReference type="InterPro" id="IPR001638">
    <property type="entry name" value="Solute-binding_3/MltF_N"/>
</dbReference>
<dbReference type="GO" id="GO:0005509">
    <property type="term" value="F:calcium ion binding"/>
    <property type="evidence" value="ECO:0007669"/>
    <property type="project" value="InterPro"/>
</dbReference>
<proteinExistence type="predicted"/>
<evidence type="ECO:0000256" key="6">
    <source>
        <dbReference type="ARBA" id="ARBA00023136"/>
    </source>
</evidence>
<feature type="transmembrane region" description="Helical" evidence="9">
    <location>
        <begin position="289"/>
        <end position="312"/>
    </location>
</feature>
<keyword evidence="2" id="KW-1003">Cell membrane</keyword>
<keyword evidence="4" id="KW-0106">Calcium</keyword>
<dbReference type="OMA" id="ENETWIG"/>
<dbReference type="SUPFAM" id="SSF53850">
    <property type="entry name" value="Periplasmic binding protein-like II"/>
    <property type="match status" value="1"/>
</dbReference>
<evidence type="ECO:0000256" key="3">
    <source>
        <dbReference type="ARBA" id="ARBA00022692"/>
    </source>
</evidence>
<keyword evidence="12" id="KW-1185">Reference proteome</keyword>
<dbReference type="InterPro" id="IPR002048">
    <property type="entry name" value="EF_hand_dom"/>
</dbReference>
<dbReference type="eggNOG" id="KOG1052">
    <property type="taxonomic scope" value="Eukaryota"/>
</dbReference>
<dbReference type="PANTHER" id="PTHR42643:SF24">
    <property type="entry name" value="IONOTROPIC RECEPTOR 60A"/>
    <property type="match status" value="1"/>
</dbReference>
<feature type="transmembrane region" description="Helical" evidence="9">
    <location>
        <begin position="535"/>
        <end position="559"/>
    </location>
</feature>
<dbReference type="PROSITE" id="PS00018">
    <property type="entry name" value="EF_HAND_1"/>
    <property type="match status" value="1"/>
</dbReference>
<dbReference type="Pfam" id="PF00497">
    <property type="entry name" value="SBP_bac_3"/>
    <property type="match status" value="1"/>
</dbReference>
<dbReference type="HOGENOM" id="CLU_386029_0_0_1"/>
<dbReference type="CDD" id="cd00051">
    <property type="entry name" value="EFh"/>
    <property type="match status" value="1"/>
</dbReference>
<organism evidence="11 12">
    <name type="scientific">Tribolium castaneum</name>
    <name type="common">Red flour beetle</name>
    <dbReference type="NCBI Taxonomy" id="7070"/>
    <lineage>
        <taxon>Eukaryota</taxon>
        <taxon>Metazoa</taxon>
        <taxon>Ecdysozoa</taxon>
        <taxon>Arthropoda</taxon>
        <taxon>Hexapoda</taxon>
        <taxon>Insecta</taxon>
        <taxon>Pterygota</taxon>
        <taxon>Neoptera</taxon>
        <taxon>Endopterygota</taxon>
        <taxon>Coleoptera</taxon>
        <taxon>Polyphaga</taxon>
        <taxon>Cucujiformia</taxon>
        <taxon>Tenebrionidae</taxon>
        <taxon>Tenebrionidae incertae sedis</taxon>
        <taxon>Tribolium</taxon>
    </lineage>
</organism>
<evidence type="ECO:0000256" key="7">
    <source>
        <dbReference type="ARBA" id="ARBA00023170"/>
    </source>
</evidence>
<keyword evidence="8" id="KW-0325">Glycoprotein</keyword>
<evidence type="ECO:0000256" key="1">
    <source>
        <dbReference type="ARBA" id="ARBA00004651"/>
    </source>
</evidence>
<dbReference type="SUPFAM" id="SSF47473">
    <property type="entry name" value="EF-hand"/>
    <property type="match status" value="1"/>
</dbReference>
<keyword evidence="3 9" id="KW-0812">Transmembrane</keyword>
<dbReference type="PANTHER" id="PTHR42643">
    <property type="entry name" value="IONOTROPIC RECEPTOR 20A-RELATED"/>
    <property type="match status" value="1"/>
</dbReference>
<keyword evidence="5 9" id="KW-1133">Transmembrane helix</keyword>
<dbReference type="InterPro" id="IPR011992">
    <property type="entry name" value="EF-hand-dom_pair"/>
</dbReference>
<name>D6WIG7_TRICA</name>
<evidence type="ECO:0000256" key="4">
    <source>
        <dbReference type="ARBA" id="ARBA00022837"/>
    </source>
</evidence>
<comment type="subcellular location">
    <subcellularLocation>
        <location evidence="1">Cell membrane</location>
        <topology evidence="1">Multi-pass membrane protein</topology>
    </subcellularLocation>
</comment>
<keyword evidence="7" id="KW-0675">Receptor</keyword>